<gene>
    <name evidence="3" type="ORF">WDV06_15620</name>
</gene>
<evidence type="ECO:0000256" key="1">
    <source>
        <dbReference type="ARBA" id="ARBA00006754"/>
    </source>
</evidence>
<dbReference type="RefSeq" id="WP_395510347.1">
    <property type="nucleotide sequence ID" value="NZ_JBBDHD010000033.1"/>
</dbReference>
<dbReference type="PANTHER" id="PTHR33744:SF1">
    <property type="entry name" value="DNA-BINDING TRANSCRIPTIONAL ACTIVATOR ADER"/>
    <property type="match status" value="1"/>
</dbReference>
<dbReference type="Gene3D" id="3.30.450.40">
    <property type="match status" value="1"/>
</dbReference>
<evidence type="ECO:0000313" key="4">
    <source>
        <dbReference type="Proteomes" id="UP001610631"/>
    </source>
</evidence>
<dbReference type="Gene3D" id="1.10.10.2840">
    <property type="entry name" value="PucR C-terminal helix-turn-helix domain"/>
    <property type="match status" value="1"/>
</dbReference>
<dbReference type="Pfam" id="PF01590">
    <property type="entry name" value="GAF"/>
    <property type="match status" value="1"/>
</dbReference>
<dbReference type="SUPFAM" id="SSF55781">
    <property type="entry name" value="GAF domain-like"/>
    <property type="match status" value="1"/>
</dbReference>
<dbReference type="Pfam" id="PF17853">
    <property type="entry name" value="GGDEF_2"/>
    <property type="match status" value="1"/>
</dbReference>
<dbReference type="PANTHER" id="PTHR33744">
    <property type="entry name" value="CARBOHYDRATE DIACID REGULATOR"/>
    <property type="match status" value="1"/>
</dbReference>
<dbReference type="InterPro" id="IPR029016">
    <property type="entry name" value="GAF-like_dom_sf"/>
</dbReference>
<evidence type="ECO:0000259" key="2">
    <source>
        <dbReference type="SMART" id="SM00065"/>
    </source>
</evidence>
<reference evidence="3 4" key="1">
    <citation type="submission" date="2024-03" db="EMBL/GenBank/DDBJ databases">
        <title>Whole genome sequencing of Streptomyces racemochromogenes, to identify antimicrobial biosynthetic gene clusters.</title>
        <authorList>
            <person name="Suryawanshi P."/>
            <person name="Krishnaraj P.U."/>
            <person name="Arun Y.P."/>
            <person name="Suryawanshi M.P."/>
            <person name="Rakshit O."/>
        </authorList>
    </citation>
    <scope>NUCLEOTIDE SEQUENCE [LARGE SCALE GENOMIC DNA]</scope>
    <source>
        <strain evidence="3 4">AUDT626</strain>
    </source>
</reference>
<comment type="similarity">
    <text evidence="1">Belongs to the CdaR family.</text>
</comment>
<dbReference type="InterPro" id="IPR042070">
    <property type="entry name" value="PucR_C-HTH_sf"/>
</dbReference>
<dbReference type="Proteomes" id="UP001610631">
    <property type="component" value="Unassembled WGS sequence"/>
</dbReference>
<dbReference type="InterPro" id="IPR025736">
    <property type="entry name" value="PucR_C-HTH_dom"/>
</dbReference>
<keyword evidence="4" id="KW-1185">Reference proteome</keyword>
<protein>
    <submittedName>
        <fullName evidence="3">Helix-turn-helix domain-containing protein</fullName>
    </submittedName>
</protein>
<evidence type="ECO:0000313" key="3">
    <source>
        <dbReference type="EMBL" id="MFH7596509.1"/>
    </source>
</evidence>
<dbReference type="InterPro" id="IPR041522">
    <property type="entry name" value="CdaR_GGDEF"/>
</dbReference>
<accession>A0ABW7PDP8</accession>
<dbReference type="EMBL" id="JBBDHD010000033">
    <property type="protein sequence ID" value="MFH7596509.1"/>
    <property type="molecule type" value="Genomic_DNA"/>
</dbReference>
<dbReference type="Pfam" id="PF13556">
    <property type="entry name" value="HTH_30"/>
    <property type="match status" value="1"/>
</dbReference>
<dbReference type="SMART" id="SM00065">
    <property type="entry name" value="GAF"/>
    <property type="match status" value="1"/>
</dbReference>
<feature type="domain" description="GAF" evidence="2">
    <location>
        <begin position="86"/>
        <end position="237"/>
    </location>
</feature>
<organism evidence="3 4">
    <name type="scientific">Streptomyces racemochromogenes</name>
    <dbReference type="NCBI Taxonomy" id="67353"/>
    <lineage>
        <taxon>Bacteria</taxon>
        <taxon>Bacillati</taxon>
        <taxon>Actinomycetota</taxon>
        <taxon>Actinomycetes</taxon>
        <taxon>Kitasatosporales</taxon>
        <taxon>Streptomycetaceae</taxon>
        <taxon>Streptomyces</taxon>
    </lineage>
</organism>
<comment type="caution">
    <text evidence="3">The sequence shown here is derived from an EMBL/GenBank/DDBJ whole genome shotgun (WGS) entry which is preliminary data.</text>
</comment>
<dbReference type="InterPro" id="IPR051448">
    <property type="entry name" value="CdaR-like_regulators"/>
</dbReference>
<proteinExistence type="inferred from homology"/>
<dbReference type="InterPro" id="IPR003018">
    <property type="entry name" value="GAF"/>
</dbReference>
<sequence length="644" mass="68145">MTGEDSHTDDGALRVLELLAGEAPARAYDQLVARARTSGPAPHVERLERARGLALEVNAHFERRSRREAELAALVDAARDLTRPGSLDATLRLITRRARLMTTMDLAAVVLLDEDGSATLTTADGAVSALTVGYRIPAGALPAAAGPGERPAPFWTADHLADDHPTHATALDEVLHAESLQAVLGVPLCADDRHIGYLYAAARGIHHFTPDEIALMRSLADLAATAIQSARLLEGVHTANAELARAGSRVRASLGDALRAGSVQDELVQLVLDGIGLDDLLARAAAELGGSLSVRGAAGERLAELGRMPRPDPEELDRVRLNAAATGVACRLSDGTWVLPLSVRSEEIGCLLFHPGSDGGTPVERVLLSYARIVALLLVVQRSSAVEGRVRDDLLADLTTREAPAERLVERARGVAAVLQRPYVLVVADAHSPAAGLVESWAAAYARRHRGMKTLQGDRLVLLLPGEDASGAAARVRAELATATGAPVTAGACGPARGAEAVHRSYRQAVRCLEALTALGATGRSADDRDLGFLGMLLSDDHDVAGFVDRTLGPLLEHDAERFGNLVETLDGWFGAAGSPTRAAEILYVHPNTVSRRLERITQLLGRDWQHPDQALELQLALRLHRARAALDPAPGVPPSAGST</sequence>
<name>A0ABW7PDP8_9ACTN</name>